<keyword evidence="3" id="KW-1185">Reference proteome</keyword>
<feature type="region of interest" description="Disordered" evidence="1">
    <location>
        <begin position="612"/>
        <end position="633"/>
    </location>
</feature>
<proteinExistence type="predicted"/>
<gene>
    <name evidence="2" type="primary">GTF3C1_1</name>
    <name evidence="2" type="ORF">OS493_019125</name>
</gene>
<comment type="caution">
    <text evidence="2">The sequence shown here is derived from an EMBL/GenBank/DDBJ whole genome shotgun (WGS) entry which is preliminary data.</text>
</comment>
<dbReference type="Proteomes" id="UP001163046">
    <property type="component" value="Unassembled WGS sequence"/>
</dbReference>
<feature type="region of interest" description="Disordered" evidence="1">
    <location>
        <begin position="192"/>
        <end position="257"/>
    </location>
</feature>
<dbReference type="GO" id="GO:0042791">
    <property type="term" value="P:5S class rRNA transcription by RNA polymerase III"/>
    <property type="evidence" value="ECO:0007669"/>
    <property type="project" value="TreeGrafter"/>
</dbReference>
<organism evidence="2 3">
    <name type="scientific">Desmophyllum pertusum</name>
    <dbReference type="NCBI Taxonomy" id="174260"/>
    <lineage>
        <taxon>Eukaryota</taxon>
        <taxon>Metazoa</taxon>
        <taxon>Cnidaria</taxon>
        <taxon>Anthozoa</taxon>
        <taxon>Hexacorallia</taxon>
        <taxon>Scleractinia</taxon>
        <taxon>Caryophylliina</taxon>
        <taxon>Caryophylliidae</taxon>
        <taxon>Desmophyllum</taxon>
    </lineage>
</organism>
<name>A0A9W9YRC1_9CNID</name>
<sequence length="633" mass="71431">MGLITPALPFPKTFTDIKMFLRKGVKLLDTTSSIANYKTACPPPGKSFVSRCHMFTSMIAVQNFWSDLKCVCLNTPLGLVKVDGGASDNMPFAIKNKRLIHYAKEDVDENKVDLPPGDQLGAAGLDRGFFSHLKKNWTRVMAASSAVPQVVHEKRKLPTSTTIMAAEGNVKKPNSAVKQGGSATTFWSIGRAQMKQQAKKESVKQQKKNRKRKVEDSQEKDTEPAGIKKIRTTESAVKQQTGNTQDKSKQHSCKTGHLSAIDEEDRNILARKAAERITFSAEEDSWLLLFRIALGVMKNEMSRFYPFVCMRNILHKACVSSFDKTAPNIQRRILKLMKNPQSQMTVKICSAECVHDESFKGFDDPHAEFEETFREVVKRLRQKFSSSSLSCDGGLTLVSSVKELHDKYKVQVLTSKEFQTCSSDQKSLGPDIKSVSDINKAAIRDQIQIAFTTPQESYDAYRVFQMFNSYTREELEEVFKEMQKKNLVTRKKTIENPGSQFTRALPFASMTYQLSSVYHRLFMHGFKLVTFYRDCALFWKQLVNGEQHILNNPRTSNRQTEQTAEILTPGTMEFRATQTLGGHVACILSLLATNKVSVEVTIPDEVLNMDSSELSQNTEHQTTSDVLTKQVQY</sequence>
<evidence type="ECO:0000313" key="2">
    <source>
        <dbReference type="EMBL" id="KAJ7360035.1"/>
    </source>
</evidence>
<feature type="compositionally biased region" description="Basic and acidic residues" evidence="1">
    <location>
        <begin position="213"/>
        <end position="223"/>
    </location>
</feature>
<dbReference type="GO" id="GO:0003677">
    <property type="term" value="F:DNA binding"/>
    <property type="evidence" value="ECO:0007669"/>
    <property type="project" value="InterPro"/>
</dbReference>
<accession>A0A9W9YRC1</accession>
<feature type="compositionally biased region" description="Polar residues" evidence="1">
    <location>
        <begin position="233"/>
        <end position="245"/>
    </location>
</feature>
<dbReference type="OrthoDB" id="68020at2759"/>
<dbReference type="PANTHER" id="PTHR15180:SF1">
    <property type="entry name" value="GENERAL TRANSCRIPTION FACTOR 3C POLYPEPTIDE 1"/>
    <property type="match status" value="1"/>
</dbReference>
<evidence type="ECO:0000256" key="1">
    <source>
        <dbReference type="SAM" id="MobiDB-lite"/>
    </source>
</evidence>
<reference evidence="2" key="1">
    <citation type="submission" date="2023-01" db="EMBL/GenBank/DDBJ databases">
        <title>Genome assembly of the deep-sea coral Lophelia pertusa.</title>
        <authorList>
            <person name="Herrera S."/>
            <person name="Cordes E."/>
        </authorList>
    </citation>
    <scope>NUCLEOTIDE SEQUENCE</scope>
    <source>
        <strain evidence="2">USNM1676648</strain>
        <tissue evidence="2">Polyp</tissue>
    </source>
</reference>
<dbReference type="EMBL" id="MU827312">
    <property type="protein sequence ID" value="KAJ7360035.1"/>
    <property type="molecule type" value="Genomic_DNA"/>
</dbReference>
<dbReference type="GO" id="GO:0006384">
    <property type="term" value="P:transcription initiation at RNA polymerase III promoter"/>
    <property type="evidence" value="ECO:0007669"/>
    <property type="project" value="InterPro"/>
</dbReference>
<dbReference type="AlphaFoldDB" id="A0A9W9YRC1"/>
<dbReference type="PANTHER" id="PTHR15180">
    <property type="entry name" value="GENERAL TRANSCRIPTION FACTOR 3C POLYPEPTIDE 1"/>
    <property type="match status" value="1"/>
</dbReference>
<dbReference type="InterPro" id="IPR044210">
    <property type="entry name" value="Tfc3-like"/>
</dbReference>
<evidence type="ECO:0000313" key="3">
    <source>
        <dbReference type="Proteomes" id="UP001163046"/>
    </source>
</evidence>
<protein>
    <submittedName>
        <fullName evidence="2">General transcription factor 3C polypeptide 1</fullName>
    </submittedName>
</protein>
<dbReference type="GO" id="GO:0000127">
    <property type="term" value="C:transcription factor TFIIIC complex"/>
    <property type="evidence" value="ECO:0007669"/>
    <property type="project" value="InterPro"/>
</dbReference>